<comment type="caution">
    <text evidence="1">The sequence shown here is derived from an EMBL/GenBank/DDBJ whole genome shotgun (WGS) entry which is preliminary data.</text>
</comment>
<keyword evidence="2" id="KW-1185">Reference proteome</keyword>
<protein>
    <submittedName>
        <fullName evidence="1">Uncharacterized protein</fullName>
    </submittedName>
</protein>
<dbReference type="EMBL" id="PDCK01000040">
    <property type="protein sequence ID" value="PRQ51444.1"/>
    <property type="molecule type" value="Genomic_DNA"/>
</dbReference>
<proteinExistence type="predicted"/>
<dbReference type="Gramene" id="PRQ51444">
    <property type="protein sequence ID" value="PRQ51444"/>
    <property type="gene ID" value="RchiOBHm_Chr2g0144501"/>
</dbReference>
<evidence type="ECO:0000313" key="1">
    <source>
        <dbReference type="EMBL" id="PRQ51444.1"/>
    </source>
</evidence>
<organism evidence="1 2">
    <name type="scientific">Rosa chinensis</name>
    <name type="common">China rose</name>
    <dbReference type="NCBI Taxonomy" id="74649"/>
    <lineage>
        <taxon>Eukaryota</taxon>
        <taxon>Viridiplantae</taxon>
        <taxon>Streptophyta</taxon>
        <taxon>Embryophyta</taxon>
        <taxon>Tracheophyta</taxon>
        <taxon>Spermatophyta</taxon>
        <taxon>Magnoliopsida</taxon>
        <taxon>eudicotyledons</taxon>
        <taxon>Gunneridae</taxon>
        <taxon>Pentapetalae</taxon>
        <taxon>rosids</taxon>
        <taxon>fabids</taxon>
        <taxon>Rosales</taxon>
        <taxon>Rosaceae</taxon>
        <taxon>Rosoideae</taxon>
        <taxon>Rosoideae incertae sedis</taxon>
        <taxon>Rosa</taxon>
    </lineage>
</organism>
<dbReference type="Proteomes" id="UP000238479">
    <property type="component" value="Chromosome 2"/>
</dbReference>
<name>A0A2P6RYF1_ROSCH</name>
<dbReference type="AlphaFoldDB" id="A0A2P6RYF1"/>
<reference evidence="1 2" key="1">
    <citation type="journal article" date="2018" name="Nat. Genet.">
        <title>The Rosa genome provides new insights in the design of modern roses.</title>
        <authorList>
            <person name="Bendahmane M."/>
        </authorList>
    </citation>
    <scope>NUCLEOTIDE SEQUENCE [LARGE SCALE GENOMIC DNA]</scope>
    <source>
        <strain evidence="2">cv. Old Blush</strain>
    </source>
</reference>
<gene>
    <name evidence="1" type="ORF">RchiOBHm_Chr2g0144501</name>
</gene>
<accession>A0A2P6RYF1</accession>
<evidence type="ECO:0000313" key="2">
    <source>
        <dbReference type="Proteomes" id="UP000238479"/>
    </source>
</evidence>
<sequence length="52" mass="6034">MLLVFEMGLVEFGSRVTPGVVAEFLEVNFVFRRILGYPFLREVMPKFLVNLL</sequence>